<dbReference type="SUPFAM" id="SSF55785">
    <property type="entry name" value="PYP-like sensor domain (PAS domain)"/>
    <property type="match status" value="3"/>
</dbReference>
<dbReference type="SMART" id="SM00086">
    <property type="entry name" value="PAC"/>
    <property type="match status" value="3"/>
</dbReference>
<dbReference type="InterPro" id="IPR001610">
    <property type="entry name" value="PAC"/>
</dbReference>
<gene>
    <name evidence="8" type="ORF">FS320_41070</name>
</gene>
<dbReference type="InterPro" id="IPR000700">
    <property type="entry name" value="PAS-assoc_C"/>
</dbReference>
<dbReference type="Pfam" id="PF08447">
    <property type="entry name" value="PAS_3"/>
    <property type="match status" value="2"/>
</dbReference>
<dbReference type="InterPro" id="IPR035965">
    <property type="entry name" value="PAS-like_dom_sf"/>
</dbReference>
<dbReference type="PROSITE" id="PS50112">
    <property type="entry name" value="PAS"/>
    <property type="match status" value="3"/>
</dbReference>
<dbReference type="InterPro" id="IPR013655">
    <property type="entry name" value="PAS_fold_3"/>
</dbReference>
<evidence type="ECO:0000256" key="2">
    <source>
        <dbReference type="ARBA" id="ARBA00012438"/>
    </source>
</evidence>
<dbReference type="Pfam" id="PF13426">
    <property type="entry name" value="PAS_9"/>
    <property type="match status" value="1"/>
</dbReference>
<evidence type="ECO:0000259" key="7">
    <source>
        <dbReference type="PROSITE" id="PS50113"/>
    </source>
</evidence>
<evidence type="ECO:0000256" key="3">
    <source>
        <dbReference type="ARBA" id="ARBA00022553"/>
    </source>
</evidence>
<name>A0A5N7MWQ6_9HYPH</name>
<comment type="caution">
    <text evidence="8">The sequence shown here is derived from an EMBL/GenBank/DDBJ whole genome shotgun (WGS) entry which is preliminary data.</text>
</comment>
<feature type="domain" description="PAC" evidence="7">
    <location>
        <begin position="317"/>
        <end position="369"/>
    </location>
</feature>
<dbReference type="InterPro" id="IPR000014">
    <property type="entry name" value="PAS"/>
</dbReference>
<dbReference type="EC" id="2.7.13.3" evidence="2"/>
<dbReference type="EMBL" id="VOSK01000550">
    <property type="protein sequence ID" value="MPR31130.1"/>
    <property type="molecule type" value="Genomic_DNA"/>
</dbReference>
<dbReference type="PANTHER" id="PTHR43304">
    <property type="entry name" value="PHYTOCHROME-LIKE PROTEIN CPH1"/>
    <property type="match status" value="1"/>
</dbReference>
<dbReference type="FunFam" id="3.30.450.20:FF:000099">
    <property type="entry name" value="Sensory box sensor histidine kinase"/>
    <property type="match status" value="1"/>
</dbReference>
<dbReference type="PANTHER" id="PTHR43304:SF1">
    <property type="entry name" value="PAC DOMAIN-CONTAINING PROTEIN"/>
    <property type="match status" value="1"/>
</dbReference>
<reference evidence="8 9" key="1">
    <citation type="journal article" date="2019" name="Syst. Appl. Microbiol.">
        <title>Microvirga tunisiensis sp. nov., a root nodule symbiotic bacterium isolated from Lupinus micranthus and L. luteus grown in Northern Tunisia.</title>
        <authorList>
            <person name="Msaddak A."/>
            <person name="Rejili M."/>
            <person name="Duran D."/>
            <person name="Mars M."/>
            <person name="Palacios J.M."/>
            <person name="Ruiz-Argueso T."/>
            <person name="Rey L."/>
            <person name="Imperial J."/>
        </authorList>
    </citation>
    <scope>NUCLEOTIDE SEQUENCE [LARGE SCALE GENOMIC DNA]</scope>
    <source>
        <strain evidence="8 9">Lmie10</strain>
    </source>
</reference>
<sequence length="427" mass="49398">MLERSGEVMPGLNHECPKGGIPRPLKCPSYLFGYSEAETDGSWWKDHIHPEDRERVVSGIASVITSDQETWSAEYRFLRADGSEAYVFDRGFVSRDRQGRAVRMIGSMLDLTRRRRDEEALRRSEERLRGAFAIKTVGVLFWGQDFRLTQVNDAFLGMTGFSREEALGKTWQELTPEEFHPASWRAVEEVTTLGEATPYEKQYFRKDGSRWWGLFAPRSIGEEAVEFVLDITDRREAEERLRESEAKFQAIANSIDQMIWSTRPDGYHDFFNQRWYDYTGVPEGSTDGAGWADIFHPDDQERTWATWRHCLATGEPYRIECRLRHRSGQYRWVLGRAQPVRDEQGRITRWFGTCTDIQRSSRPARFWRARARSWSGRSPSARWSVTGSGRTRTSSWACSASTVSDGRSIRPGRGCWATMRRPCSTRP</sequence>
<dbReference type="NCBIfam" id="TIGR00229">
    <property type="entry name" value="sensory_box"/>
    <property type="match status" value="3"/>
</dbReference>
<keyword evidence="5" id="KW-0418">Kinase</keyword>
<dbReference type="Gene3D" id="3.30.450.20">
    <property type="entry name" value="PAS domain"/>
    <property type="match status" value="3"/>
</dbReference>
<keyword evidence="9" id="KW-1185">Reference proteome</keyword>
<dbReference type="OrthoDB" id="9810730at2"/>
<evidence type="ECO:0000313" key="8">
    <source>
        <dbReference type="EMBL" id="MPR31130.1"/>
    </source>
</evidence>
<dbReference type="AlphaFoldDB" id="A0A5N7MWQ6"/>
<comment type="catalytic activity">
    <reaction evidence="1">
        <text>ATP + protein L-histidine = ADP + protein N-phospho-L-histidine.</text>
        <dbReference type="EC" id="2.7.13.3"/>
    </reaction>
</comment>
<evidence type="ECO:0000256" key="5">
    <source>
        <dbReference type="ARBA" id="ARBA00022777"/>
    </source>
</evidence>
<organism evidence="8 9">
    <name type="scientific">Microvirga tunisiensis</name>
    <dbReference type="NCBI Taxonomy" id="2108360"/>
    <lineage>
        <taxon>Bacteria</taxon>
        <taxon>Pseudomonadati</taxon>
        <taxon>Pseudomonadota</taxon>
        <taxon>Alphaproteobacteria</taxon>
        <taxon>Hyphomicrobiales</taxon>
        <taxon>Methylobacteriaceae</taxon>
        <taxon>Microvirga</taxon>
    </lineage>
</organism>
<evidence type="ECO:0000313" key="9">
    <source>
        <dbReference type="Proteomes" id="UP000403266"/>
    </source>
</evidence>
<dbReference type="PROSITE" id="PS50113">
    <property type="entry name" value="PAC"/>
    <property type="match status" value="2"/>
</dbReference>
<dbReference type="GO" id="GO:0004673">
    <property type="term" value="F:protein histidine kinase activity"/>
    <property type="evidence" value="ECO:0007669"/>
    <property type="project" value="UniProtKB-EC"/>
</dbReference>
<feature type="domain" description="PAS" evidence="6">
    <location>
        <begin position="124"/>
        <end position="200"/>
    </location>
</feature>
<accession>A0A5N7MWQ6</accession>
<evidence type="ECO:0000256" key="1">
    <source>
        <dbReference type="ARBA" id="ARBA00000085"/>
    </source>
</evidence>
<dbReference type="SMART" id="SM00091">
    <property type="entry name" value="PAS"/>
    <property type="match status" value="2"/>
</dbReference>
<dbReference type="InterPro" id="IPR052162">
    <property type="entry name" value="Sensor_kinase/Photoreceptor"/>
</dbReference>
<feature type="domain" description="PAC" evidence="7">
    <location>
        <begin position="71"/>
        <end position="123"/>
    </location>
</feature>
<dbReference type="Proteomes" id="UP000403266">
    <property type="component" value="Unassembled WGS sequence"/>
</dbReference>
<feature type="domain" description="PAS" evidence="6">
    <location>
        <begin position="31"/>
        <end position="67"/>
    </location>
</feature>
<dbReference type="CDD" id="cd00130">
    <property type="entry name" value="PAS"/>
    <property type="match status" value="3"/>
</dbReference>
<keyword evidence="3" id="KW-0597">Phosphoprotein</keyword>
<evidence type="ECO:0000259" key="6">
    <source>
        <dbReference type="PROSITE" id="PS50112"/>
    </source>
</evidence>
<feature type="domain" description="PAS" evidence="6">
    <location>
        <begin position="244"/>
        <end position="314"/>
    </location>
</feature>
<keyword evidence="4" id="KW-0808">Transferase</keyword>
<proteinExistence type="predicted"/>
<evidence type="ECO:0000256" key="4">
    <source>
        <dbReference type="ARBA" id="ARBA00022679"/>
    </source>
</evidence>
<protein>
    <recommendedName>
        <fullName evidence="2">histidine kinase</fullName>
        <ecNumber evidence="2">2.7.13.3</ecNumber>
    </recommendedName>
</protein>